<dbReference type="GO" id="GO:0005840">
    <property type="term" value="C:ribosome"/>
    <property type="evidence" value="ECO:0007669"/>
    <property type="project" value="UniProtKB-KW"/>
</dbReference>
<keyword evidence="2" id="KW-0689">Ribosomal protein</keyword>
<dbReference type="AlphaFoldDB" id="A0A2H6KAB1"/>
<dbReference type="VEuPathDB" id="PiroplasmaDB:BOVATA_014300"/>
<feature type="region of interest" description="Disordered" evidence="1">
    <location>
        <begin position="32"/>
        <end position="80"/>
    </location>
</feature>
<organism evidence="2 3">
    <name type="scientific">Babesia ovata</name>
    <dbReference type="NCBI Taxonomy" id="189622"/>
    <lineage>
        <taxon>Eukaryota</taxon>
        <taxon>Sar</taxon>
        <taxon>Alveolata</taxon>
        <taxon>Apicomplexa</taxon>
        <taxon>Aconoidasida</taxon>
        <taxon>Piroplasmida</taxon>
        <taxon>Babesiidae</taxon>
        <taxon>Babesia</taxon>
    </lineage>
</organism>
<proteinExistence type="predicted"/>
<evidence type="ECO:0000256" key="1">
    <source>
        <dbReference type="SAM" id="MobiDB-lite"/>
    </source>
</evidence>
<dbReference type="Proteomes" id="UP000236319">
    <property type="component" value="Unassembled WGS sequence"/>
</dbReference>
<sequence length="130" mass="14442">MLHEDELGVRPAFGGVLHGMLVSNCKLPQELTDDHAPPGPGFVLSLGSDTSMHDIKNGIPKKMRRNPAAEGLRSRTLPSPEQVQCRKITVIVPSTKVSQPELRRFPLATSEKRLRRKTNRQHTCNLQSSL</sequence>
<keyword evidence="3" id="KW-1185">Reference proteome</keyword>
<evidence type="ECO:0000313" key="2">
    <source>
        <dbReference type="EMBL" id="GBE59937.1"/>
    </source>
</evidence>
<dbReference type="EMBL" id="BDSA01000001">
    <property type="protein sequence ID" value="GBE59937.1"/>
    <property type="molecule type" value="Genomic_DNA"/>
</dbReference>
<protein>
    <submittedName>
        <fullName evidence="2">50S ribosomal protein L4, putative</fullName>
    </submittedName>
</protein>
<keyword evidence="2" id="KW-0687">Ribonucleoprotein</keyword>
<accession>A0A2H6KAB1</accession>
<comment type="caution">
    <text evidence="2">The sequence shown here is derived from an EMBL/GenBank/DDBJ whole genome shotgun (WGS) entry which is preliminary data.</text>
</comment>
<reference evidence="2 3" key="1">
    <citation type="journal article" date="2017" name="BMC Genomics">
        <title>Whole-genome assembly of Babesia ovata and comparative genomics between closely related pathogens.</title>
        <authorList>
            <person name="Yamagishi J."/>
            <person name="Asada M."/>
            <person name="Hakimi H."/>
            <person name="Tanaka T.Q."/>
            <person name="Sugimoto C."/>
            <person name="Kawazu S."/>
        </authorList>
    </citation>
    <scope>NUCLEOTIDE SEQUENCE [LARGE SCALE GENOMIC DNA]</scope>
    <source>
        <strain evidence="2 3">Miyake</strain>
    </source>
</reference>
<dbReference type="GeneID" id="39873707"/>
<dbReference type="RefSeq" id="XP_028866180.1">
    <property type="nucleotide sequence ID" value="XM_029010347.1"/>
</dbReference>
<evidence type="ECO:0000313" key="3">
    <source>
        <dbReference type="Proteomes" id="UP000236319"/>
    </source>
</evidence>
<gene>
    <name evidence="2" type="ORF">BOVATA_014300</name>
</gene>
<name>A0A2H6KAB1_9APIC</name>